<evidence type="ECO:0000259" key="2">
    <source>
        <dbReference type="Pfam" id="PF13229"/>
    </source>
</evidence>
<evidence type="ECO:0000256" key="1">
    <source>
        <dbReference type="SAM" id="MobiDB-lite"/>
    </source>
</evidence>
<evidence type="ECO:0000313" key="4">
    <source>
        <dbReference type="Proteomes" id="UP000190774"/>
    </source>
</evidence>
<dbReference type="Pfam" id="PF13229">
    <property type="entry name" value="Beta_helix"/>
    <property type="match status" value="1"/>
</dbReference>
<feature type="domain" description="Right handed beta helix" evidence="2">
    <location>
        <begin position="186"/>
        <end position="361"/>
    </location>
</feature>
<dbReference type="SUPFAM" id="SSF51126">
    <property type="entry name" value="Pectin lyase-like"/>
    <property type="match status" value="1"/>
</dbReference>
<reference evidence="4" key="1">
    <citation type="submission" date="2017-02" db="EMBL/GenBank/DDBJ databases">
        <authorList>
            <person name="Varghese N."/>
            <person name="Submissions S."/>
        </authorList>
    </citation>
    <scope>NUCLEOTIDE SEQUENCE [LARGE SCALE GENOMIC DNA]</scope>
    <source>
        <strain evidence="4">ATCC 700200</strain>
    </source>
</reference>
<dbReference type="InterPro" id="IPR012334">
    <property type="entry name" value="Pectin_lyas_fold"/>
</dbReference>
<dbReference type="Gene3D" id="2.160.20.10">
    <property type="entry name" value="Single-stranded right-handed beta-helix, Pectin lyase-like"/>
    <property type="match status" value="2"/>
</dbReference>
<dbReference type="EMBL" id="FUYE01000004">
    <property type="protein sequence ID" value="SKA88164.1"/>
    <property type="molecule type" value="Genomic_DNA"/>
</dbReference>
<dbReference type="InterPro" id="IPR039448">
    <property type="entry name" value="Beta_helix"/>
</dbReference>
<proteinExistence type="predicted"/>
<keyword evidence="4" id="KW-1185">Reference proteome</keyword>
<dbReference type="InterPro" id="IPR011050">
    <property type="entry name" value="Pectin_lyase_fold/virulence"/>
</dbReference>
<dbReference type="STRING" id="48467.SAMN02745166_01375"/>
<organism evidence="3 4">
    <name type="scientific">Prosthecobacter debontii</name>
    <dbReference type="NCBI Taxonomy" id="48467"/>
    <lineage>
        <taxon>Bacteria</taxon>
        <taxon>Pseudomonadati</taxon>
        <taxon>Verrucomicrobiota</taxon>
        <taxon>Verrucomicrobiia</taxon>
        <taxon>Verrucomicrobiales</taxon>
        <taxon>Verrucomicrobiaceae</taxon>
        <taxon>Prosthecobacter</taxon>
    </lineage>
</organism>
<feature type="region of interest" description="Disordered" evidence="1">
    <location>
        <begin position="489"/>
        <end position="509"/>
    </location>
</feature>
<dbReference type="AlphaFoldDB" id="A0A1T4XF03"/>
<name>A0A1T4XF03_9BACT</name>
<accession>A0A1T4XF03</accession>
<dbReference type="InterPro" id="IPR006626">
    <property type="entry name" value="PbH1"/>
</dbReference>
<evidence type="ECO:0000313" key="3">
    <source>
        <dbReference type="EMBL" id="SKA88164.1"/>
    </source>
</evidence>
<protein>
    <submittedName>
        <fullName evidence="3">Right handed beta helix region</fullName>
    </submittedName>
</protein>
<dbReference type="SMART" id="SM00710">
    <property type="entry name" value="PbH1"/>
    <property type="match status" value="6"/>
</dbReference>
<dbReference type="OrthoDB" id="199442at2"/>
<dbReference type="RefSeq" id="WP_078812582.1">
    <property type="nucleotide sequence ID" value="NZ_FUYE01000004.1"/>
</dbReference>
<sequence length="509" mass="56132">MRLISLPLLLAVFSVVTWASAEEIRVKATVSSTVLADAVAVAEAGDTVILEAGIYREAVKLSKAIILRGEPGAILEGSDPLKADWQPVAGMNDVFSVELKKQPEGLLAAGAFIAEIRWDRAQKAGEWHWQTLLEKGTPLSGFKQVQALWMYHPQEKRAYLRWKEGASPAQAELAVVRSNKPLIEIGASGVVVEGLTFQGGKTAIELGKGAKDCVVRKCRVDSYEDTGILITDGASQCTVENCALTRGALEDWRATNEIRRENYEIWRLHKDVGKYDRVGIDLIEPGVANRILNNRFDRVFDGICLGDYRAESLDKPLPDAESGRGTEIAYNVIENTRDSGIELGTGCIEVNVHHNTLRHTHGGFRFKVPRIGPVFVHHNHLIEGTPFNLWFSMDSSPAEGYIYHNTFEGGDDAAIVYSSFNAMRNFATPKWHVLNNLALNVRDGFFEQRKGTPPRDFTESNNLITKDASAAEDKGLDLSTYRNGKPLPGCEKGYYHGRAPDVGAAEKGR</sequence>
<dbReference type="Proteomes" id="UP000190774">
    <property type="component" value="Unassembled WGS sequence"/>
</dbReference>
<gene>
    <name evidence="3" type="ORF">SAMN02745166_01375</name>
</gene>